<sequence length="520" mass="58481">MKVITALPFFLGVSTAFLARFRQIHDVSNRQGHLLPNEDLATFTPPFNSYNKRDSKTNVTVGERVPVKESAFSAPNSFCIRETHYIEDEGDLLDLQRQCNEIVGDLIISPSYDSFVVDLRNIHKIQGSFVVENAKDVARISAPQLNYVTQEFRLHSMTSLVELELPQLKFANSIDWTVLPILAALTLDDKTMVNENIVISDTSLQNIEFFQGVKELDTFNINNNRFLETIKSNVVTINTQLSVHANSRDVELEMPFLESTQNLTIRDTSSIYLPKLNSVDSSFQIIENVITSLDVPELEFVGGKLGVIENRQLVTADFNNLTEVTGGLMIAKNPRLNKINFFESLRQIGGAIHFEGKFSETVLESLKLVKGSVYVESSSEDLDCSNWISPSSSRSIIRGGKVKCISGKKTNFAEVNDDGDIIDRHEEEIDKKPESYREEDDDNDDDDDVNEDDENFDESEDFEISKKGKSSPDKARTNFTKPKPRSKNISTNDATVKRIEGVLALFAILIAFTYSQSVFI</sequence>
<keyword evidence="6" id="KW-0325">Glycoprotein</keyword>
<dbReference type="InterPro" id="IPR000494">
    <property type="entry name" value="Rcpt_L-dom"/>
</dbReference>
<evidence type="ECO:0000256" key="6">
    <source>
        <dbReference type="ARBA" id="ARBA00023180"/>
    </source>
</evidence>
<feature type="chain" id="PRO_5044000215" evidence="9">
    <location>
        <begin position="17"/>
        <end position="520"/>
    </location>
</feature>
<dbReference type="PANTHER" id="PTHR31018">
    <property type="entry name" value="SPORULATION-SPECIFIC PROTEIN-RELATED"/>
    <property type="match status" value="1"/>
</dbReference>
<feature type="domain" description="Receptor L-domain" evidence="10">
    <location>
        <begin position="316"/>
        <end position="366"/>
    </location>
</feature>
<dbReference type="InterPro" id="IPR036941">
    <property type="entry name" value="Rcpt_L-dom_sf"/>
</dbReference>
<proteinExistence type="inferred from homology"/>
<comment type="similarity">
    <text evidence="2">Belongs to the SPS2 family.</text>
</comment>
<evidence type="ECO:0000256" key="5">
    <source>
        <dbReference type="ARBA" id="ARBA00022729"/>
    </source>
</evidence>
<dbReference type="GO" id="GO:0009986">
    <property type="term" value="C:cell surface"/>
    <property type="evidence" value="ECO:0007669"/>
    <property type="project" value="TreeGrafter"/>
</dbReference>
<feature type="compositionally biased region" description="Acidic residues" evidence="8">
    <location>
        <begin position="437"/>
        <end position="462"/>
    </location>
</feature>
<dbReference type="GO" id="GO:0005886">
    <property type="term" value="C:plasma membrane"/>
    <property type="evidence" value="ECO:0007669"/>
    <property type="project" value="UniProtKB-SubCell"/>
</dbReference>
<evidence type="ECO:0000256" key="2">
    <source>
        <dbReference type="ARBA" id="ARBA00005798"/>
    </source>
</evidence>
<feature type="signal peptide" evidence="9">
    <location>
        <begin position="1"/>
        <end position="16"/>
    </location>
</feature>
<dbReference type="Pfam" id="PF01030">
    <property type="entry name" value="Recep_L_domain"/>
    <property type="match status" value="1"/>
</dbReference>
<dbReference type="SUPFAM" id="SSF52058">
    <property type="entry name" value="L domain-like"/>
    <property type="match status" value="2"/>
</dbReference>
<evidence type="ECO:0000256" key="7">
    <source>
        <dbReference type="ARBA" id="ARBA00023288"/>
    </source>
</evidence>
<keyword evidence="3" id="KW-1003">Cell membrane</keyword>
<keyword evidence="7" id="KW-0449">Lipoprotein</keyword>
<accession>A0AAV5RYX2</accession>
<keyword evidence="4" id="KW-0472">Membrane</keyword>
<dbReference type="Gene3D" id="3.80.20.20">
    <property type="entry name" value="Receptor L-domain"/>
    <property type="match status" value="1"/>
</dbReference>
<dbReference type="GO" id="GO:0030476">
    <property type="term" value="P:ascospore wall assembly"/>
    <property type="evidence" value="ECO:0007669"/>
    <property type="project" value="TreeGrafter"/>
</dbReference>
<evidence type="ECO:0000256" key="3">
    <source>
        <dbReference type="ARBA" id="ARBA00022475"/>
    </source>
</evidence>
<feature type="compositionally biased region" description="Basic and acidic residues" evidence="8">
    <location>
        <begin position="421"/>
        <end position="436"/>
    </location>
</feature>
<organism evidence="11 12">
    <name type="scientific">Maudiozyma humilis</name>
    <name type="common">Sour dough yeast</name>
    <name type="synonym">Kazachstania humilis</name>
    <dbReference type="NCBI Taxonomy" id="51915"/>
    <lineage>
        <taxon>Eukaryota</taxon>
        <taxon>Fungi</taxon>
        <taxon>Dikarya</taxon>
        <taxon>Ascomycota</taxon>
        <taxon>Saccharomycotina</taxon>
        <taxon>Saccharomycetes</taxon>
        <taxon>Saccharomycetales</taxon>
        <taxon>Saccharomycetaceae</taxon>
        <taxon>Maudiozyma</taxon>
    </lineage>
</organism>
<dbReference type="AlphaFoldDB" id="A0AAV5RYX2"/>
<comment type="caution">
    <text evidence="11">The sequence shown here is derived from an EMBL/GenBank/DDBJ whole genome shotgun (WGS) entry which is preliminary data.</text>
</comment>
<feature type="compositionally biased region" description="Basic and acidic residues" evidence="8">
    <location>
        <begin position="463"/>
        <end position="476"/>
    </location>
</feature>
<comment type="subcellular location">
    <subcellularLocation>
        <location evidence="1">Cell membrane</location>
        <topology evidence="1">Lipid-anchor</topology>
        <topology evidence="1">GPI-anchor</topology>
    </subcellularLocation>
</comment>
<dbReference type="EMBL" id="BTGD01000010">
    <property type="protein sequence ID" value="GMM56625.1"/>
    <property type="molecule type" value="Genomic_DNA"/>
</dbReference>
<evidence type="ECO:0000256" key="9">
    <source>
        <dbReference type="SAM" id="SignalP"/>
    </source>
</evidence>
<keyword evidence="12" id="KW-1185">Reference proteome</keyword>
<evidence type="ECO:0000256" key="4">
    <source>
        <dbReference type="ARBA" id="ARBA00022622"/>
    </source>
</evidence>
<reference evidence="11 12" key="1">
    <citation type="journal article" date="2023" name="Elife">
        <title>Identification of key yeast species and microbe-microbe interactions impacting larval growth of Drosophila in the wild.</title>
        <authorList>
            <person name="Mure A."/>
            <person name="Sugiura Y."/>
            <person name="Maeda R."/>
            <person name="Honda K."/>
            <person name="Sakurai N."/>
            <person name="Takahashi Y."/>
            <person name="Watada M."/>
            <person name="Katoh T."/>
            <person name="Gotoh A."/>
            <person name="Gotoh Y."/>
            <person name="Taniguchi I."/>
            <person name="Nakamura K."/>
            <person name="Hayashi T."/>
            <person name="Katayama T."/>
            <person name="Uemura T."/>
            <person name="Hattori Y."/>
        </authorList>
    </citation>
    <scope>NUCLEOTIDE SEQUENCE [LARGE SCALE GENOMIC DNA]</scope>
    <source>
        <strain evidence="11 12">KH-74</strain>
    </source>
</reference>
<dbReference type="GO" id="GO:0009277">
    <property type="term" value="C:fungal-type cell wall"/>
    <property type="evidence" value="ECO:0007669"/>
    <property type="project" value="TreeGrafter"/>
</dbReference>
<evidence type="ECO:0000256" key="8">
    <source>
        <dbReference type="SAM" id="MobiDB-lite"/>
    </source>
</evidence>
<protein>
    <submittedName>
        <fullName evidence="11">Sps22 protein</fullName>
    </submittedName>
</protein>
<dbReference type="Proteomes" id="UP001377567">
    <property type="component" value="Unassembled WGS sequence"/>
</dbReference>
<dbReference type="GO" id="GO:0098552">
    <property type="term" value="C:side of membrane"/>
    <property type="evidence" value="ECO:0007669"/>
    <property type="project" value="UniProtKB-KW"/>
</dbReference>
<evidence type="ECO:0000313" key="12">
    <source>
        <dbReference type="Proteomes" id="UP001377567"/>
    </source>
</evidence>
<evidence type="ECO:0000256" key="1">
    <source>
        <dbReference type="ARBA" id="ARBA00004609"/>
    </source>
</evidence>
<name>A0AAV5RYX2_MAUHU</name>
<feature type="region of interest" description="Disordered" evidence="8">
    <location>
        <begin position="418"/>
        <end position="489"/>
    </location>
</feature>
<gene>
    <name evidence="11" type="ORF">DAKH74_032410</name>
</gene>
<dbReference type="InterPro" id="IPR051648">
    <property type="entry name" value="CWI-Assembly_Regulator"/>
</dbReference>
<evidence type="ECO:0000259" key="10">
    <source>
        <dbReference type="Pfam" id="PF01030"/>
    </source>
</evidence>
<keyword evidence="4" id="KW-0336">GPI-anchor</keyword>
<keyword evidence="5 9" id="KW-0732">Signal</keyword>
<evidence type="ECO:0000313" key="11">
    <source>
        <dbReference type="EMBL" id="GMM56625.1"/>
    </source>
</evidence>
<dbReference type="PANTHER" id="PTHR31018:SF12">
    <property type="entry name" value="SPORULATION-SPECIFIC PROTEIN 2-RELATED"/>
    <property type="match status" value="1"/>
</dbReference>